<evidence type="ECO:0000256" key="14">
    <source>
        <dbReference type="ARBA" id="ARBA00044632"/>
    </source>
</evidence>
<dbReference type="Pfam" id="PF01149">
    <property type="entry name" value="Fapy_DNA_glyco"/>
    <property type="match status" value="1"/>
</dbReference>
<comment type="similarity">
    <text evidence="2 16">Belongs to the FPG family.</text>
</comment>
<dbReference type="NCBIfam" id="TIGR00577">
    <property type="entry name" value="fpg"/>
    <property type="match status" value="1"/>
</dbReference>
<dbReference type="PROSITE" id="PS51066">
    <property type="entry name" value="ZF_FPG_2"/>
    <property type="match status" value="1"/>
</dbReference>
<dbReference type="SUPFAM" id="SSF57716">
    <property type="entry name" value="Glucocorticoid receptor-like (DNA-binding domain)"/>
    <property type="match status" value="1"/>
</dbReference>
<dbReference type="PANTHER" id="PTHR22993:SF9">
    <property type="entry name" value="FORMAMIDOPYRIMIDINE-DNA GLYCOSYLASE"/>
    <property type="match status" value="1"/>
</dbReference>
<feature type="active site" description="Proton donor; for delta-elimination activity" evidence="16">
    <location>
        <position position="303"/>
    </location>
</feature>
<name>K9WGT4_9CYAN</name>
<dbReference type="InterPro" id="IPR015887">
    <property type="entry name" value="DNA_glyclase_Znf_dom_DNA_BS"/>
</dbReference>
<dbReference type="GO" id="GO:0034039">
    <property type="term" value="F:8-oxo-7,8-dihydroguanine DNA N-glycosylase activity"/>
    <property type="evidence" value="ECO:0007669"/>
    <property type="project" value="TreeGrafter"/>
</dbReference>
<dbReference type="GO" id="GO:0003690">
    <property type="term" value="F:double-stranded DNA binding"/>
    <property type="evidence" value="ECO:0007669"/>
    <property type="project" value="UniProtKB-ARBA"/>
</dbReference>
<keyword evidence="4 16" id="KW-0479">Metal-binding</keyword>
<dbReference type="InterPro" id="IPR010979">
    <property type="entry name" value="Ribosomal_uS13-like_H2TH"/>
</dbReference>
<dbReference type="OrthoDB" id="9800855at2"/>
<dbReference type="SMART" id="SM01232">
    <property type="entry name" value="H2TH"/>
    <property type="match status" value="1"/>
</dbReference>
<evidence type="ECO:0000256" key="4">
    <source>
        <dbReference type="ARBA" id="ARBA00022723"/>
    </source>
</evidence>
<dbReference type="SMART" id="SM00898">
    <property type="entry name" value="Fapy_DNA_glyco"/>
    <property type="match status" value="1"/>
</dbReference>
<dbReference type="InterPro" id="IPR015886">
    <property type="entry name" value="H2TH_FPG"/>
</dbReference>
<dbReference type="GO" id="GO:0008270">
    <property type="term" value="F:zinc ion binding"/>
    <property type="evidence" value="ECO:0007669"/>
    <property type="project" value="UniProtKB-UniRule"/>
</dbReference>
<evidence type="ECO:0000256" key="15">
    <source>
        <dbReference type="ARBA" id="ARBA00060177"/>
    </source>
</evidence>
<evidence type="ECO:0000256" key="13">
    <source>
        <dbReference type="ARBA" id="ARBA00023295"/>
    </source>
</evidence>
<dbReference type="EC" id="3.2.2.23" evidence="16"/>
<evidence type="ECO:0000259" key="17">
    <source>
        <dbReference type="PROSITE" id="PS51066"/>
    </source>
</evidence>
<evidence type="ECO:0000256" key="12">
    <source>
        <dbReference type="ARBA" id="ARBA00023268"/>
    </source>
</evidence>
<dbReference type="InterPro" id="IPR035937">
    <property type="entry name" value="FPG_N"/>
</dbReference>
<keyword evidence="5 16" id="KW-0227">DNA damage</keyword>
<keyword evidence="8 16" id="KW-0862">Zinc</keyword>
<evidence type="ECO:0000256" key="10">
    <source>
        <dbReference type="ARBA" id="ARBA00023204"/>
    </source>
</evidence>
<dbReference type="STRING" id="1173027.Mic7113_3878"/>
<keyword evidence="12 16" id="KW-0511">Multifunctional enzyme</keyword>
<dbReference type="InterPro" id="IPR000214">
    <property type="entry name" value="Znf_DNA_glyclase/AP_lyase"/>
</dbReference>
<feature type="binding site" evidence="16">
    <location>
        <position position="130"/>
    </location>
    <ligand>
        <name>DNA</name>
        <dbReference type="ChEBI" id="CHEBI:16991"/>
    </ligand>
</feature>
<dbReference type="SUPFAM" id="SSF81624">
    <property type="entry name" value="N-terminal domain of MutM-like DNA repair proteins"/>
    <property type="match status" value="1"/>
</dbReference>
<evidence type="ECO:0000313" key="19">
    <source>
        <dbReference type="EMBL" id="AFZ19590.1"/>
    </source>
</evidence>
<feature type="binding site" evidence="16">
    <location>
        <position position="194"/>
    </location>
    <ligand>
        <name>DNA</name>
        <dbReference type="ChEBI" id="CHEBI:16991"/>
    </ligand>
</feature>
<dbReference type="eggNOG" id="COG0266">
    <property type="taxonomic scope" value="Bacteria"/>
</dbReference>
<gene>
    <name evidence="16" type="primary">mutM</name>
    <name evidence="16" type="synonym">fpg</name>
    <name evidence="19" type="ORF">Mic7113_3878</name>
</gene>
<evidence type="ECO:0000256" key="1">
    <source>
        <dbReference type="ARBA" id="ARBA00001668"/>
    </source>
</evidence>
<keyword evidence="10 16" id="KW-0234">DNA repair</keyword>
<keyword evidence="20" id="KW-1185">Reference proteome</keyword>
<evidence type="ECO:0000313" key="20">
    <source>
        <dbReference type="Proteomes" id="UP000010471"/>
    </source>
</evidence>
<feature type="active site" description="Schiff-base intermediate with DNA" evidence="16">
    <location>
        <position position="2"/>
    </location>
</feature>
<dbReference type="EC" id="4.2.99.18" evidence="16"/>
<proteinExistence type="inferred from homology"/>
<evidence type="ECO:0000256" key="7">
    <source>
        <dbReference type="ARBA" id="ARBA00022801"/>
    </source>
</evidence>
<dbReference type="AlphaFoldDB" id="K9WGT4"/>
<keyword evidence="6 16" id="KW-0863">Zinc-finger</keyword>
<dbReference type="CDD" id="cd08966">
    <property type="entry name" value="EcFpg-like_N"/>
    <property type="match status" value="1"/>
</dbReference>
<sequence length="319" mass="36026">MPELPEVETVCQGLNQMTLNQEIWGGDVLLTRTIAYPFSMGEFLAHLKNVAITRWHRRGKYLLAQLAHSDSKYQTGVMSQESMPQIHLRENLPKSNSPNLQSSDGGWLGVHLRMTGQLLWLNREQPLHKHTRVRLFFPNNQELRFVDQRTFGKMWWVPPSVPLESIITGLKQLGPEPFSEQFSLEYLAGKLRHRQRSIKAALLDQTLVAGVGNIYADEALFLSGIRPDTLCADLNPEQIERIRSSLIQVLQASIQVGGTTFSNFLNVQGVNGNYGGVAWVYGRTGELCRVCHRSIVRLKVAGRSSHFCPNCQQLPTAKR</sequence>
<dbReference type="Gene3D" id="3.20.190.10">
    <property type="entry name" value="MutM-like, N-terminal"/>
    <property type="match status" value="1"/>
</dbReference>
<dbReference type="SUPFAM" id="SSF46946">
    <property type="entry name" value="S13-like H2TH domain"/>
    <property type="match status" value="1"/>
</dbReference>
<comment type="cofactor">
    <cofactor evidence="16">
        <name>Zn(2+)</name>
        <dbReference type="ChEBI" id="CHEBI:29105"/>
    </cofactor>
    <text evidence="16">Binds 1 zinc ion per subunit.</text>
</comment>
<dbReference type="NCBIfam" id="NF002211">
    <property type="entry name" value="PRK01103.1"/>
    <property type="match status" value="1"/>
</dbReference>
<feature type="domain" description="FPG-type" evidence="17">
    <location>
        <begin position="279"/>
        <end position="313"/>
    </location>
</feature>
<dbReference type="InterPro" id="IPR020629">
    <property type="entry name" value="FPG_Glyclase"/>
</dbReference>
<dbReference type="GO" id="GO:0006284">
    <property type="term" value="P:base-excision repair"/>
    <property type="evidence" value="ECO:0007669"/>
    <property type="project" value="InterPro"/>
</dbReference>
<feature type="domain" description="Formamidopyrimidine-DNA glycosylase catalytic" evidence="18">
    <location>
        <begin position="2"/>
        <end position="152"/>
    </location>
</feature>
<evidence type="ECO:0000256" key="3">
    <source>
        <dbReference type="ARBA" id="ARBA00011245"/>
    </source>
</evidence>
<dbReference type="HAMAP" id="MF_00103">
    <property type="entry name" value="Fapy_DNA_glycosyl"/>
    <property type="match status" value="1"/>
</dbReference>
<dbReference type="Pfam" id="PF06831">
    <property type="entry name" value="H2TH"/>
    <property type="match status" value="1"/>
</dbReference>
<feature type="binding site" evidence="16">
    <location>
        <position position="149"/>
    </location>
    <ligand>
        <name>DNA</name>
        <dbReference type="ChEBI" id="CHEBI:16991"/>
    </ligand>
</feature>
<feature type="active site" description="Proton donor" evidence="16">
    <location>
        <position position="3"/>
    </location>
</feature>
<dbReference type="FunFam" id="1.10.8.50:FF:000003">
    <property type="entry name" value="Formamidopyrimidine-DNA glycosylase"/>
    <property type="match status" value="1"/>
</dbReference>
<dbReference type="Pfam" id="PF06827">
    <property type="entry name" value="zf-FPG_IleRS"/>
    <property type="match status" value="1"/>
</dbReference>
<dbReference type="NCBIfam" id="NF010551">
    <property type="entry name" value="PRK13945.1"/>
    <property type="match status" value="1"/>
</dbReference>
<feature type="active site" description="Proton donor; for beta-elimination activity" evidence="16">
    <location>
        <position position="60"/>
    </location>
</feature>
<comment type="catalytic activity">
    <reaction evidence="14 16">
        <text>2'-deoxyribonucleotide-(2'-deoxyribose 5'-phosphate)-2'-deoxyribonucleotide-DNA = a 3'-end 2'-deoxyribonucleotide-(2,3-dehydro-2,3-deoxyribose 5'-phosphate)-DNA + a 5'-end 5'-phospho-2'-deoxyribonucleoside-DNA + H(+)</text>
        <dbReference type="Rhea" id="RHEA:66592"/>
        <dbReference type="Rhea" id="RHEA-COMP:13180"/>
        <dbReference type="Rhea" id="RHEA-COMP:16897"/>
        <dbReference type="Rhea" id="RHEA-COMP:17067"/>
        <dbReference type="ChEBI" id="CHEBI:15378"/>
        <dbReference type="ChEBI" id="CHEBI:136412"/>
        <dbReference type="ChEBI" id="CHEBI:157695"/>
        <dbReference type="ChEBI" id="CHEBI:167181"/>
        <dbReference type="EC" id="4.2.99.18"/>
    </reaction>
</comment>
<evidence type="ECO:0000256" key="6">
    <source>
        <dbReference type="ARBA" id="ARBA00022771"/>
    </source>
</evidence>
<keyword evidence="11 16" id="KW-0456">Lyase</keyword>
<keyword evidence="13 16" id="KW-0326">Glycosidase</keyword>
<dbReference type="KEGG" id="mic:Mic7113_3878"/>
<dbReference type="InterPro" id="IPR012319">
    <property type="entry name" value="FPG_cat"/>
</dbReference>
<evidence type="ECO:0000256" key="5">
    <source>
        <dbReference type="ARBA" id="ARBA00022763"/>
    </source>
</evidence>
<dbReference type="Proteomes" id="UP000010471">
    <property type="component" value="Chromosome"/>
</dbReference>
<dbReference type="PROSITE" id="PS01242">
    <property type="entry name" value="ZF_FPG_1"/>
    <property type="match status" value="1"/>
</dbReference>
<comment type="subunit">
    <text evidence="3 16">Monomer.</text>
</comment>
<organism evidence="19 20">
    <name type="scientific">Allocoleopsis franciscana PCC 7113</name>
    <dbReference type="NCBI Taxonomy" id="1173027"/>
    <lineage>
        <taxon>Bacteria</taxon>
        <taxon>Bacillati</taxon>
        <taxon>Cyanobacteriota</taxon>
        <taxon>Cyanophyceae</taxon>
        <taxon>Coleofasciculales</taxon>
        <taxon>Coleofasciculaceae</taxon>
        <taxon>Allocoleopsis</taxon>
        <taxon>Allocoleopsis franciscana</taxon>
    </lineage>
</organism>
<dbReference type="PANTHER" id="PTHR22993">
    <property type="entry name" value="FORMAMIDOPYRIMIDINE-DNA GLYCOSYLASE"/>
    <property type="match status" value="1"/>
</dbReference>
<evidence type="ECO:0000256" key="2">
    <source>
        <dbReference type="ARBA" id="ARBA00009409"/>
    </source>
</evidence>
<evidence type="ECO:0000259" key="18">
    <source>
        <dbReference type="PROSITE" id="PS51068"/>
    </source>
</evidence>
<reference evidence="19 20" key="1">
    <citation type="submission" date="2012-06" db="EMBL/GenBank/DDBJ databases">
        <title>Finished chromosome of genome of Microcoleus sp. PCC 7113.</title>
        <authorList>
            <consortium name="US DOE Joint Genome Institute"/>
            <person name="Gugger M."/>
            <person name="Coursin T."/>
            <person name="Rippka R."/>
            <person name="Tandeau De Marsac N."/>
            <person name="Huntemann M."/>
            <person name="Wei C.-L."/>
            <person name="Han J."/>
            <person name="Detter J.C."/>
            <person name="Han C."/>
            <person name="Tapia R."/>
            <person name="Chen A."/>
            <person name="Kyrpides N."/>
            <person name="Mavromatis K."/>
            <person name="Markowitz V."/>
            <person name="Szeto E."/>
            <person name="Ivanova N."/>
            <person name="Pagani I."/>
            <person name="Pati A."/>
            <person name="Goodwin L."/>
            <person name="Nordberg H.P."/>
            <person name="Cantor M.N."/>
            <person name="Hua S.X."/>
            <person name="Woyke T."/>
            <person name="Kerfeld C.A."/>
        </authorList>
    </citation>
    <scope>NUCLEOTIDE SEQUENCE [LARGE SCALE GENOMIC DNA]</scope>
    <source>
        <strain evidence="19 20">PCC 7113</strain>
    </source>
</reference>
<comment type="catalytic activity">
    <reaction evidence="1 16">
        <text>Hydrolysis of DNA containing ring-opened 7-methylguanine residues, releasing 2,6-diamino-4-hydroxy-5-(N-methyl)formamidopyrimidine.</text>
        <dbReference type="EC" id="3.2.2.23"/>
    </reaction>
</comment>
<evidence type="ECO:0000256" key="16">
    <source>
        <dbReference type="HAMAP-Rule" id="MF_00103"/>
    </source>
</evidence>
<dbReference type="RefSeq" id="WP_015183729.1">
    <property type="nucleotide sequence ID" value="NC_019738.1"/>
</dbReference>
<dbReference type="GO" id="GO:0140078">
    <property type="term" value="F:class I DNA-(apurinic or apyrimidinic site) endonuclease activity"/>
    <property type="evidence" value="ECO:0007669"/>
    <property type="project" value="UniProtKB-EC"/>
</dbReference>
<evidence type="ECO:0000256" key="9">
    <source>
        <dbReference type="ARBA" id="ARBA00023125"/>
    </source>
</evidence>
<comment type="function">
    <text evidence="16">Involved in base excision repair of DNA damaged by oxidation or by mutagenic agents. Acts as DNA glycosylase that recognizes and removes damaged bases. Has a preference for oxidized purines, such as 7,8-dihydro-8-oxoguanine (8-oxoG). Has AP (apurinic/apyrimidinic) lyase activity and introduces nicks in the DNA strand. Cleaves the DNA backbone by beta-delta elimination to generate a single-strand break at the site of the removed base with both 3'- and 5'-phosphates.</text>
</comment>
<dbReference type="PATRIC" id="fig|1173027.3.peg.4266"/>
<dbReference type="EMBL" id="CP003630">
    <property type="protein sequence ID" value="AFZ19590.1"/>
    <property type="molecule type" value="Genomic_DNA"/>
</dbReference>
<keyword evidence="9 16" id="KW-0238">DNA-binding</keyword>
<accession>K9WGT4</accession>
<dbReference type="InterPro" id="IPR010663">
    <property type="entry name" value="Znf_FPG/IleRS"/>
</dbReference>
<evidence type="ECO:0000256" key="8">
    <source>
        <dbReference type="ARBA" id="ARBA00022833"/>
    </source>
</evidence>
<protein>
    <recommendedName>
        <fullName evidence="16">Formamidopyrimidine-DNA glycosylase</fullName>
        <shortName evidence="16">Fapy-DNA glycosylase</shortName>
        <ecNumber evidence="16">3.2.2.23</ecNumber>
    </recommendedName>
    <alternativeName>
        <fullName evidence="16">DNA-(apurinic or apyrimidinic site) lyase MutM</fullName>
        <shortName evidence="16">AP lyase MutM</shortName>
        <ecNumber evidence="16">4.2.99.18</ecNumber>
    </alternativeName>
</protein>
<dbReference type="Gene3D" id="1.10.8.50">
    <property type="match status" value="1"/>
</dbReference>
<comment type="function">
    <text evidence="15">Involved in base excision repair of DNA damaged by oxidation or by mutagenic agents. Acts as a DNA glycosylase that recognizes and removes damaged bases. Has a preference for oxidized purines, such as 7,8-dihydro-8-oxoguanine (8-oxoG). Has AP (apurinic/apyrimidinic) lyase activity and introduces nicks in the DNA strand. Cleaves the DNA backbone by beta-delta elimination to generate a single-strand break at the site of the removed base with both 3'- and 5'-phosphates.</text>
</comment>
<dbReference type="HOGENOM" id="CLU_038423_1_2_3"/>
<evidence type="ECO:0000256" key="11">
    <source>
        <dbReference type="ARBA" id="ARBA00023239"/>
    </source>
</evidence>
<keyword evidence="7 16" id="KW-0378">Hydrolase</keyword>
<dbReference type="GO" id="GO:0003684">
    <property type="term" value="F:damaged DNA binding"/>
    <property type="evidence" value="ECO:0007669"/>
    <property type="project" value="InterPro"/>
</dbReference>
<dbReference type="PROSITE" id="PS51068">
    <property type="entry name" value="FPG_CAT"/>
    <property type="match status" value="1"/>
</dbReference>